<feature type="compositionally biased region" description="Basic residues" evidence="1">
    <location>
        <begin position="1367"/>
        <end position="1376"/>
    </location>
</feature>
<feature type="compositionally biased region" description="Basic and acidic residues" evidence="1">
    <location>
        <begin position="14"/>
        <end position="24"/>
    </location>
</feature>
<feature type="region of interest" description="Disordered" evidence="1">
    <location>
        <begin position="1052"/>
        <end position="1265"/>
    </location>
</feature>
<feature type="compositionally biased region" description="Polar residues" evidence="1">
    <location>
        <begin position="482"/>
        <end position="491"/>
    </location>
</feature>
<feature type="compositionally biased region" description="Low complexity" evidence="1">
    <location>
        <begin position="1610"/>
        <end position="1631"/>
    </location>
</feature>
<protein>
    <submittedName>
        <fullName evidence="2">Uncharacterized protein</fullName>
    </submittedName>
</protein>
<feature type="compositionally biased region" description="Basic and acidic residues" evidence="1">
    <location>
        <begin position="140"/>
        <end position="155"/>
    </location>
</feature>
<name>A0A914B774_PATMI</name>
<feature type="region of interest" description="Disordered" evidence="1">
    <location>
        <begin position="1"/>
        <end position="39"/>
    </location>
</feature>
<keyword evidence="3" id="KW-1185">Reference proteome</keyword>
<feature type="compositionally biased region" description="Basic and acidic residues" evidence="1">
    <location>
        <begin position="405"/>
        <end position="420"/>
    </location>
</feature>
<feature type="compositionally biased region" description="Basic and acidic residues" evidence="1">
    <location>
        <begin position="959"/>
        <end position="968"/>
    </location>
</feature>
<feature type="compositionally biased region" description="Basic residues" evidence="1">
    <location>
        <begin position="26"/>
        <end position="37"/>
    </location>
</feature>
<feature type="region of interest" description="Disordered" evidence="1">
    <location>
        <begin position="568"/>
        <end position="613"/>
    </location>
</feature>
<dbReference type="OMA" id="ACDHEST"/>
<feature type="compositionally biased region" description="Polar residues" evidence="1">
    <location>
        <begin position="158"/>
        <end position="168"/>
    </location>
</feature>
<feature type="compositionally biased region" description="Basic and acidic residues" evidence="1">
    <location>
        <begin position="867"/>
        <end position="885"/>
    </location>
</feature>
<feature type="compositionally biased region" description="Basic and acidic residues" evidence="1">
    <location>
        <begin position="1493"/>
        <end position="1502"/>
    </location>
</feature>
<feature type="region of interest" description="Disordered" evidence="1">
    <location>
        <begin position="1594"/>
        <end position="1704"/>
    </location>
</feature>
<accession>A0A914B774</accession>
<sequence>MIQEVTITKHQRRDRPYSDDETKVRSQNHRKMIPHRSSKIDDLIHDWGDRERQAIVLEAEDILENSLHGILSPRENKKSASEGSPKPNGMSSLERHASNSDGSSGEQPRARYQYQYEQRPLYHDDQMTYRSRSAGYSEQSEYHREDYYGRDDRMQVAKPTSAQGNQYESHSRREFRGVEQEWSGKPHQGVRSAEFDQSYQRDARIMAPQNGQQYRSPTLERSTSTTSSNGHYLPGPPKPPRRQQSLNRIHIPSGPDYDEDPRSRSDSEFFSTSPESGSPKQWQTSPLIEPQRGFAIVGSPQSVQNQSVPRQQIPQTVARNQNHKEYNRANAYARSPEIIPTNQYPQQNQFPRKERVRSPASPNLAPSLPPRQPNIVRQSSMPVSHSPPQNLPRKQNVQRAASIGRRPDDYKLQDMSKNPRTEPYNSYRRPANAVQDSHSQMKGSDPKTRPVGEHKGHSQRRPEQMGRSQPTHIPEKIRQRKISSPEQSSNVDSRDTERRSSVPLVTTEKFVVQDKQTATYASPHQTHPTSAQKKGGLGALLISDKDHDKVTVEAVEWMSQGTEYFSKPEYVSDSGISSLREVPSGPKVKSSGPSRQGVPTSTRDREYSIKPQLAFNEDTAQYKLYGDGPLEYSSYGNTRDKKFQLPKPSSYERQLSEEHPGWQRPVSPYHSSYSLEREFVEQPKRRSPRKELLRSSSPESPDPNWGSNVSHGMRSRSAQQSNRYDAWQQYSKSDGSPLAQYREDEINSPVEYAAKISHYDFPTKHYSADLESTKPASSSSRNGRAPVDVQRIKASPNRYTSETDVIGTEPAIDGGEAYWGMEFQRPAERFSHRQSPPEKASSYHSSQNSQQSSVGPRSKSPVYSGRGYDERVSSNRPGADIRENRIQMTDASVVQSAQPVERQSRYDRLKQHAGTQRRAQSLGGGSDTQRRSKSLTRLGSPDKIPSSTELPQKSLQSKSTDDLEELKKKGVSRGAALFIRMMEQASMEEDDYDLSTVEPVAIDNYVGTPKLFQPQITKTGEPILELNRPVMSPDSDSKVSAVSSFRLEFPKSNHEPLHSTKIKSSVAYASPPPKTEFSDNSPLVITRRGKQEVPAEWLEKQDRLKRTPAVDKPSSSLTKPKSDSEQFTTVRHGKQEVPVEWLVKQQSLKRTLGGENRRAPLTKSMSLDSEPIIATDQNSNQKKHVRSVTKGDQQKRSPYVESPKISASKAQATNSEPTVYHHSRQQVPTHSPKKIDVPKGTPIVEKSPSSPSKLNSLDSEAMPTIRRGKQVVPVEWVEVLERLRGKPKSQSSDSLSPVGRRDKDQRVSADFEDALSELEHMYSILDQEADDLIFRKSNKSFDQRIAELPPALQKRLNDLKEYATSQRNKRRARRERSKSDLALKTKAPSKTPASDGQKKHEFPPYRTSGSAVKPTKSAFLDMPVKTSDRRQRAHHHSPRNEQSSSDEETPSLPRSTYQLYRKPRSDNNLGRSSDSSPELSHRHNHASQSILERPGKKSDPPTRKPGSYFEAITGLDLPKYKPSAKNSESRSHKPVEDSPNHNKVQEVVTKSSAADVNTSQFAFEKLNAGSRLSIDSVSTVDSFQLSQPFDEMSSEYHKLSTDHRMDMASDGDISPSQQSSSMESLVLSVASPGGGPLQRQPPKSRRKQGKEISTADRQKADGEKTASRGPVPLATFDEELASSPPKLSPNKNILNDKTDPAPSRVSFTSYLGSIRLMSKVPSSTPVNV</sequence>
<feature type="compositionally biased region" description="Polar residues" evidence="1">
    <location>
        <begin position="694"/>
        <end position="734"/>
    </location>
</feature>
<feature type="compositionally biased region" description="Basic and acidic residues" evidence="1">
    <location>
        <begin position="444"/>
        <end position="464"/>
    </location>
</feature>
<feature type="compositionally biased region" description="Low complexity" evidence="1">
    <location>
        <begin position="582"/>
        <end position="594"/>
    </location>
</feature>
<feature type="compositionally biased region" description="Basic and acidic residues" evidence="1">
    <location>
        <begin position="1594"/>
        <end position="1607"/>
    </location>
</feature>
<feature type="compositionally biased region" description="Low complexity" evidence="1">
    <location>
        <begin position="1246"/>
        <end position="1259"/>
    </location>
</feature>
<feature type="compositionally biased region" description="Basic and acidic residues" evidence="1">
    <location>
        <begin position="1527"/>
        <end position="1544"/>
    </location>
</feature>
<evidence type="ECO:0000313" key="3">
    <source>
        <dbReference type="Proteomes" id="UP000887568"/>
    </source>
</evidence>
<feature type="compositionally biased region" description="Basic and acidic residues" evidence="1">
    <location>
        <begin position="169"/>
        <end position="184"/>
    </location>
</feature>
<feature type="compositionally biased region" description="Polar residues" evidence="1">
    <location>
        <begin position="1113"/>
        <end position="1129"/>
    </location>
</feature>
<evidence type="ECO:0000313" key="2">
    <source>
        <dbReference type="EnsemblMetazoa" id="XP_038071665.1"/>
    </source>
</evidence>
<reference evidence="2" key="1">
    <citation type="submission" date="2022-11" db="UniProtKB">
        <authorList>
            <consortium name="EnsemblMetazoa"/>
        </authorList>
    </citation>
    <scope>IDENTIFICATION</scope>
</reference>
<feature type="compositionally biased region" description="Polar residues" evidence="1">
    <location>
        <begin position="514"/>
        <end position="532"/>
    </location>
</feature>
<dbReference type="GeneID" id="119740430"/>
<feature type="region of interest" description="Disordered" evidence="1">
    <location>
        <begin position="1282"/>
        <end position="1307"/>
    </location>
</feature>
<dbReference type="EnsemblMetazoa" id="XM_038215737.1">
    <property type="protein sequence ID" value="XP_038071665.1"/>
    <property type="gene ID" value="LOC119740430"/>
</dbReference>
<feature type="compositionally biased region" description="Polar residues" evidence="1">
    <location>
        <begin position="268"/>
        <end position="286"/>
    </location>
</feature>
<dbReference type="Proteomes" id="UP000887568">
    <property type="component" value="Unplaced"/>
</dbReference>
<feature type="compositionally biased region" description="Low complexity" evidence="1">
    <location>
        <begin position="842"/>
        <end position="853"/>
    </location>
</feature>
<feature type="compositionally biased region" description="Polar residues" evidence="1">
    <location>
        <begin position="209"/>
        <end position="230"/>
    </location>
</feature>
<feature type="compositionally biased region" description="Basic and acidic residues" evidence="1">
    <location>
        <begin position="1649"/>
        <end position="1666"/>
    </location>
</feature>
<feature type="compositionally biased region" description="Basic and acidic residues" evidence="1">
    <location>
        <begin position="675"/>
        <end position="693"/>
    </location>
</feature>
<feature type="region of interest" description="Disordered" evidence="1">
    <location>
        <begin position="1361"/>
        <end position="1553"/>
    </location>
</feature>
<feature type="compositionally biased region" description="Polar residues" evidence="1">
    <location>
        <begin position="886"/>
        <end position="898"/>
    </location>
</feature>
<feature type="compositionally biased region" description="Polar residues" evidence="1">
    <location>
        <begin position="375"/>
        <end position="399"/>
    </location>
</feature>
<evidence type="ECO:0000256" key="1">
    <source>
        <dbReference type="SAM" id="MobiDB-lite"/>
    </source>
</evidence>
<feature type="compositionally biased region" description="Basic and acidic residues" evidence="1">
    <location>
        <begin position="1089"/>
        <end position="1109"/>
    </location>
</feature>
<feature type="compositionally biased region" description="Polar residues" evidence="1">
    <location>
        <begin position="1208"/>
        <end position="1217"/>
    </location>
</feature>
<feature type="compositionally biased region" description="Polar residues" evidence="1">
    <location>
        <begin position="1466"/>
        <end position="1478"/>
    </location>
</feature>
<feature type="compositionally biased region" description="Polar residues" evidence="1">
    <location>
        <begin position="945"/>
        <end position="958"/>
    </location>
</feature>
<feature type="region of interest" description="Disordered" evidence="1">
    <location>
        <begin position="68"/>
        <end position="539"/>
    </location>
</feature>
<feature type="compositionally biased region" description="Polar residues" evidence="1">
    <location>
        <begin position="128"/>
        <end position="139"/>
    </location>
</feature>
<feature type="compositionally biased region" description="Polar residues" evidence="1">
    <location>
        <begin position="340"/>
        <end position="350"/>
    </location>
</feature>
<dbReference type="RefSeq" id="XP_038071665.1">
    <property type="nucleotide sequence ID" value="XM_038215737.1"/>
</dbReference>
<feature type="region of interest" description="Disordered" evidence="1">
    <location>
        <begin position="626"/>
        <end position="744"/>
    </location>
</feature>
<feature type="region of interest" description="Disordered" evidence="1">
    <location>
        <begin position="770"/>
        <end position="968"/>
    </location>
</feature>
<feature type="compositionally biased region" description="Polar residues" evidence="1">
    <location>
        <begin position="299"/>
        <end position="320"/>
    </location>
</feature>
<organism evidence="2 3">
    <name type="scientific">Patiria miniata</name>
    <name type="common">Bat star</name>
    <name type="synonym">Asterina miniata</name>
    <dbReference type="NCBI Taxonomy" id="46514"/>
    <lineage>
        <taxon>Eukaryota</taxon>
        <taxon>Metazoa</taxon>
        <taxon>Echinodermata</taxon>
        <taxon>Eleutherozoa</taxon>
        <taxon>Asterozoa</taxon>
        <taxon>Asteroidea</taxon>
        <taxon>Valvatacea</taxon>
        <taxon>Valvatida</taxon>
        <taxon>Asterinidae</taxon>
        <taxon>Patiria</taxon>
    </lineage>
</organism>
<proteinExistence type="predicted"/>